<proteinExistence type="predicted"/>
<evidence type="ECO:0000313" key="2">
    <source>
        <dbReference type="Proteomes" id="UP000188268"/>
    </source>
</evidence>
<keyword evidence="2" id="KW-1185">Reference proteome</keyword>
<dbReference type="Proteomes" id="UP000188268">
    <property type="component" value="Unassembled WGS sequence"/>
</dbReference>
<sequence length="21" mass="2469">MVETEQNVGLAFKVQHRLQIK</sequence>
<organism evidence="1 2">
    <name type="scientific">Corchorus capsularis</name>
    <name type="common">Jute</name>
    <dbReference type="NCBI Taxonomy" id="210143"/>
    <lineage>
        <taxon>Eukaryota</taxon>
        <taxon>Viridiplantae</taxon>
        <taxon>Streptophyta</taxon>
        <taxon>Embryophyta</taxon>
        <taxon>Tracheophyta</taxon>
        <taxon>Spermatophyta</taxon>
        <taxon>Magnoliopsida</taxon>
        <taxon>eudicotyledons</taxon>
        <taxon>Gunneridae</taxon>
        <taxon>Pentapetalae</taxon>
        <taxon>rosids</taxon>
        <taxon>malvids</taxon>
        <taxon>Malvales</taxon>
        <taxon>Malvaceae</taxon>
        <taxon>Grewioideae</taxon>
        <taxon>Apeibeae</taxon>
        <taxon>Corchorus</taxon>
    </lineage>
</organism>
<comment type="caution">
    <text evidence="1">The sequence shown here is derived from an EMBL/GenBank/DDBJ whole genome shotgun (WGS) entry which is preliminary data.</text>
</comment>
<feature type="non-terminal residue" evidence="1">
    <location>
        <position position="21"/>
    </location>
</feature>
<accession>A0A1R3GNT3</accession>
<protein>
    <submittedName>
        <fullName evidence="1">Uncharacterized protein</fullName>
    </submittedName>
</protein>
<name>A0A1R3GNT3_COCAP</name>
<evidence type="ECO:0000313" key="1">
    <source>
        <dbReference type="EMBL" id="OMO59716.1"/>
    </source>
</evidence>
<dbReference type="Gramene" id="OMO59716">
    <property type="protein sequence ID" value="OMO59716"/>
    <property type="gene ID" value="CCACVL1_24645"/>
</dbReference>
<dbReference type="EMBL" id="AWWV01013876">
    <property type="protein sequence ID" value="OMO59716.1"/>
    <property type="molecule type" value="Genomic_DNA"/>
</dbReference>
<reference evidence="1 2" key="1">
    <citation type="submission" date="2013-09" db="EMBL/GenBank/DDBJ databases">
        <title>Corchorus capsularis genome sequencing.</title>
        <authorList>
            <person name="Alam M."/>
            <person name="Haque M.S."/>
            <person name="Islam M.S."/>
            <person name="Emdad E.M."/>
            <person name="Islam M.M."/>
            <person name="Ahmed B."/>
            <person name="Halim A."/>
            <person name="Hossen Q.M.M."/>
            <person name="Hossain M.Z."/>
            <person name="Ahmed R."/>
            <person name="Khan M.M."/>
            <person name="Islam R."/>
            <person name="Rashid M.M."/>
            <person name="Khan S.A."/>
            <person name="Rahman M.S."/>
            <person name="Alam M."/>
        </authorList>
    </citation>
    <scope>NUCLEOTIDE SEQUENCE [LARGE SCALE GENOMIC DNA]</scope>
    <source>
        <strain evidence="2">cv. CVL-1</strain>
        <tissue evidence="1">Whole seedling</tissue>
    </source>
</reference>
<gene>
    <name evidence="1" type="ORF">CCACVL1_24645</name>
</gene>
<dbReference type="AlphaFoldDB" id="A0A1R3GNT3"/>